<gene>
    <name evidence="1" type="ORF">CEXT_155851</name>
</gene>
<evidence type="ECO:0000313" key="2">
    <source>
        <dbReference type="Proteomes" id="UP001054945"/>
    </source>
</evidence>
<dbReference type="EMBL" id="BPLR01005923">
    <property type="protein sequence ID" value="GIY06067.1"/>
    <property type="molecule type" value="Genomic_DNA"/>
</dbReference>
<proteinExistence type="predicted"/>
<name>A0AAV4Q9R5_CAEEX</name>
<dbReference type="AlphaFoldDB" id="A0AAV4Q9R5"/>
<protein>
    <submittedName>
        <fullName evidence="1">Uncharacterized protein</fullName>
    </submittedName>
</protein>
<comment type="caution">
    <text evidence="1">The sequence shown here is derived from an EMBL/GenBank/DDBJ whole genome shotgun (WGS) entry which is preliminary data.</text>
</comment>
<dbReference type="Proteomes" id="UP001054945">
    <property type="component" value="Unassembled WGS sequence"/>
</dbReference>
<reference evidence="1 2" key="1">
    <citation type="submission" date="2021-06" db="EMBL/GenBank/DDBJ databases">
        <title>Caerostris extrusa draft genome.</title>
        <authorList>
            <person name="Kono N."/>
            <person name="Arakawa K."/>
        </authorList>
    </citation>
    <scope>NUCLEOTIDE SEQUENCE [LARGE SCALE GENOMIC DNA]</scope>
</reference>
<sequence>MWKIGNAGIPEITVEMKVSFEPPSTRPFVSRAGSRELPVRNALLNPLLHARNKLHVEIRSARHAHTPWEWDIHQLVLNPRA</sequence>
<organism evidence="1 2">
    <name type="scientific">Caerostris extrusa</name>
    <name type="common">Bark spider</name>
    <name type="synonym">Caerostris bankana</name>
    <dbReference type="NCBI Taxonomy" id="172846"/>
    <lineage>
        <taxon>Eukaryota</taxon>
        <taxon>Metazoa</taxon>
        <taxon>Ecdysozoa</taxon>
        <taxon>Arthropoda</taxon>
        <taxon>Chelicerata</taxon>
        <taxon>Arachnida</taxon>
        <taxon>Araneae</taxon>
        <taxon>Araneomorphae</taxon>
        <taxon>Entelegynae</taxon>
        <taxon>Araneoidea</taxon>
        <taxon>Araneidae</taxon>
        <taxon>Caerostris</taxon>
    </lineage>
</organism>
<keyword evidence="2" id="KW-1185">Reference proteome</keyword>
<accession>A0AAV4Q9R5</accession>
<evidence type="ECO:0000313" key="1">
    <source>
        <dbReference type="EMBL" id="GIY06067.1"/>
    </source>
</evidence>